<dbReference type="KEGG" id="dpc:A6048_09515"/>
<proteinExistence type="predicted"/>
<dbReference type="Pfam" id="PF12028">
    <property type="entry name" value="DUF3515"/>
    <property type="match status" value="1"/>
</dbReference>
<name>A0AAD0JQ09_9ACTN</name>
<evidence type="ECO:0000313" key="3">
    <source>
        <dbReference type="EMBL" id="AWH95705.1"/>
    </source>
</evidence>
<dbReference type="InterPro" id="IPR021903">
    <property type="entry name" value="DUF3515"/>
</dbReference>
<keyword evidence="2" id="KW-0812">Transmembrane</keyword>
<dbReference type="RefSeq" id="WP_107747397.1">
    <property type="nucleotide sequence ID" value="NZ_CP015453.1"/>
</dbReference>
<protein>
    <recommendedName>
        <fullName evidence="5">DUF3515 domain-containing protein</fullName>
    </recommendedName>
</protein>
<dbReference type="Proteomes" id="UP000244903">
    <property type="component" value="Chromosome"/>
</dbReference>
<keyword evidence="2" id="KW-0472">Membrane</keyword>
<evidence type="ECO:0000256" key="2">
    <source>
        <dbReference type="SAM" id="Phobius"/>
    </source>
</evidence>
<gene>
    <name evidence="3" type="ORF">A6048_09515</name>
</gene>
<feature type="transmembrane region" description="Helical" evidence="2">
    <location>
        <begin position="30"/>
        <end position="53"/>
    </location>
</feature>
<accession>A0AAD0JQ09</accession>
<dbReference type="EMBL" id="CP015453">
    <property type="protein sequence ID" value="AWH95705.1"/>
    <property type="molecule type" value="Genomic_DNA"/>
</dbReference>
<evidence type="ECO:0000313" key="4">
    <source>
        <dbReference type="Proteomes" id="UP000244903"/>
    </source>
</evidence>
<feature type="region of interest" description="Disordered" evidence="1">
    <location>
        <begin position="1"/>
        <end position="28"/>
    </location>
</feature>
<evidence type="ECO:0000256" key="1">
    <source>
        <dbReference type="SAM" id="MobiDB-lite"/>
    </source>
</evidence>
<keyword evidence="2" id="KW-1133">Transmembrane helix</keyword>
<organism evidence="3 4">
    <name type="scientific">Dietzia psychralcaliphila</name>
    <dbReference type="NCBI Taxonomy" id="139021"/>
    <lineage>
        <taxon>Bacteria</taxon>
        <taxon>Bacillati</taxon>
        <taxon>Actinomycetota</taxon>
        <taxon>Actinomycetes</taxon>
        <taxon>Mycobacteriales</taxon>
        <taxon>Dietziaceae</taxon>
        <taxon>Dietzia</taxon>
    </lineage>
</organism>
<dbReference type="AlphaFoldDB" id="A0AAD0JQ09"/>
<keyword evidence="4" id="KW-1185">Reference proteome</keyword>
<sequence>MGTTDTVSGDGHDTGPSGPRTSDGGSRPPVSTVVVVAAVLIPLVLLAVVLVLVRDVSDEAAESAANEPVTAVTIPAPGAGSEECLSLVESLPDALGDANRVALVEPAPPGAAAYRMPDAETVVVRCGLPAPPTFTVGVSLQEVNGVQWFNEADPDPAVTSSTWVAVDRPQYVAVTLPATAGTGPIQDLSDALSAGLDAVEPRPAPIG</sequence>
<evidence type="ECO:0008006" key="5">
    <source>
        <dbReference type="Google" id="ProtNLM"/>
    </source>
</evidence>
<reference evidence="3 4" key="1">
    <citation type="submission" date="2016-04" db="EMBL/GenBank/DDBJ databases">
        <title>Complete genome sequence of the haloalkaliphilic hydrocarbon-degrading bacterium Dietzia psychralcaliphila ILA-1T, isolated from a drain of a fish product-processing plant.</title>
        <authorList>
            <person name="Zhao J."/>
            <person name="Hu B."/>
            <person name="Geng S."/>
            <person name="Nie Y."/>
            <person name="Tang Y."/>
        </authorList>
    </citation>
    <scope>NUCLEOTIDE SEQUENCE [LARGE SCALE GENOMIC DNA]</scope>
    <source>
        <strain evidence="3 4">ILA-1</strain>
    </source>
</reference>